<dbReference type="AlphaFoldDB" id="A0A8H2WY29"/>
<proteinExistence type="predicted"/>
<dbReference type="Gene3D" id="3.30.710.10">
    <property type="entry name" value="Potassium Channel Kv1.1, Chain A"/>
    <property type="match status" value="1"/>
</dbReference>
<dbReference type="PANTHER" id="PTHR31758:SF2">
    <property type="entry name" value="BTB_POZ DOMAIN-CONTAINING PROTEIN YLR108C"/>
    <property type="match status" value="1"/>
</dbReference>
<gene>
    <name evidence="1" type="ORF">RDB_LOCUS2643</name>
</gene>
<comment type="caution">
    <text evidence="1">The sequence shown here is derived from an EMBL/GenBank/DDBJ whole genome shotgun (WGS) entry which is preliminary data.</text>
</comment>
<evidence type="ECO:0000313" key="1">
    <source>
        <dbReference type="EMBL" id="CAE6412755.1"/>
    </source>
</evidence>
<reference evidence="1" key="1">
    <citation type="submission" date="2021-01" db="EMBL/GenBank/DDBJ databases">
        <authorList>
            <person name="Kaushik A."/>
        </authorList>
    </citation>
    <scope>NUCLEOTIDE SEQUENCE</scope>
    <source>
        <strain evidence="1">Type strain: AG8-Rh-89/</strain>
    </source>
</reference>
<dbReference type="PANTHER" id="PTHR31758">
    <property type="entry name" value="BTB/POZ DOMAIN-CONTAINING PROTEIN YLR108C"/>
    <property type="match status" value="1"/>
</dbReference>
<dbReference type="EMBL" id="CAJMWZ010000178">
    <property type="protein sequence ID" value="CAE6412755.1"/>
    <property type="molecule type" value="Genomic_DNA"/>
</dbReference>
<dbReference type="Proteomes" id="UP000663850">
    <property type="component" value="Unassembled WGS sequence"/>
</dbReference>
<sequence>MEHDTSYTVTVRGRDFLLTKTQIEFDGPNYFTTCFLGDFKEAETRHVKLSRDPDLFFIIWDYLCGYKVLPLSDRVIPARMSPALALENLKTDAAFYQLDGLVEQCNALMAQPQEKVKDETRNPYLVLGCGYTYHGGSQFDSHVGTAIKSSVWSVRVTKERLTQEPFASMDRPESHMGFEGLRTIAAVQLFARTVHQVESELVGWHLVTVPAYGTAYYRLMVVLAI</sequence>
<protein>
    <recommendedName>
        <fullName evidence="3">BTB domain-containing protein</fullName>
    </recommendedName>
</protein>
<accession>A0A8H2WY29</accession>
<dbReference type="InterPro" id="IPR011333">
    <property type="entry name" value="SKP1/BTB/POZ_sf"/>
</dbReference>
<evidence type="ECO:0000313" key="2">
    <source>
        <dbReference type="Proteomes" id="UP000663850"/>
    </source>
</evidence>
<organism evidence="1 2">
    <name type="scientific">Rhizoctonia solani</name>
    <dbReference type="NCBI Taxonomy" id="456999"/>
    <lineage>
        <taxon>Eukaryota</taxon>
        <taxon>Fungi</taxon>
        <taxon>Dikarya</taxon>
        <taxon>Basidiomycota</taxon>
        <taxon>Agaricomycotina</taxon>
        <taxon>Agaricomycetes</taxon>
        <taxon>Cantharellales</taxon>
        <taxon>Ceratobasidiaceae</taxon>
        <taxon>Rhizoctonia</taxon>
    </lineage>
</organism>
<dbReference type="SUPFAM" id="SSF54695">
    <property type="entry name" value="POZ domain"/>
    <property type="match status" value="1"/>
</dbReference>
<name>A0A8H2WY29_9AGAM</name>
<evidence type="ECO:0008006" key="3">
    <source>
        <dbReference type="Google" id="ProtNLM"/>
    </source>
</evidence>